<gene>
    <name evidence="3" type="ORF">K05K4_46230</name>
</gene>
<evidence type="ECO:0000313" key="3">
    <source>
        <dbReference type="EMBL" id="ARP21340.1"/>
    </source>
</evidence>
<name>A0A1W6U017_VIBAL</name>
<dbReference type="PIRSF" id="PIRSF026760">
    <property type="entry name" value="UCP026760"/>
    <property type="match status" value="1"/>
</dbReference>
<dbReference type="NCBIfam" id="NF041892">
    <property type="entry name" value="DgcN"/>
    <property type="match status" value="1"/>
</dbReference>
<dbReference type="PANTHER" id="PTHR40690">
    <property type="entry name" value="GLL3100 PROTEIN"/>
    <property type="match status" value="1"/>
</dbReference>
<dbReference type="PANTHER" id="PTHR40690:SF1">
    <property type="entry name" value="DUF1611 DOMAIN-CONTAINING PROTEIN"/>
    <property type="match status" value="1"/>
</dbReference>
<evidence type="ECO:0008006" key="4">
    <source>
        <dbReference type="Google" id="ProtNLM"/>
    </source>
</evidence>
<dbReference type="InterPro" id="IPR027417">
    <property type="entry name" value="P-loop_NTPase"/>
</dbReference>
<evidence type="ECO:0000259" key="1">
    <source>
        <dbReference type="Pfam" id="PF07755"/>
    </source>
</evidence>
<dbReference type="AlphaFoldDB" id="A0A1W6U017"/>
<proteinExistence type="predicted"/>
<feature type="domain" description="D-glutamate N-acetyltransferase-like C-terminal" evidence="1">
    <location>
        <begin position="131"/>
        <end position="327"/>
    </location>
</feature>
<dbReference type="RefSeq" id="WP_086047623.1">
    <property type="nucleotide sequence ID" value="NZ_CP017890.1"/>
</dbReference>
<sequence length="334" mass="35815">MQIAQPYLLFLGDVTDPLAAKTARGIYQWRPEICLGQIRLTPETVSLGLTDMTLQQAQQQGAKTLVLGTANPGGVIPEAWQATLLEAAEMGFEIASGMHQRLAELSPLADLEERGLTKLYDVRHYDAPLKVGNGKARAGKRVLTVGTDCSVGKMYSALAIEHTLKRKNCRAEFKATGQTGILIAGSGISIDAVVADFISGAVETISPEFTDHDWDIIEGQGSLFNPSFAGVSLGLLHGAQADALILCHEIGRPHIRNLPHASLPTIEQTIEANLAAARLTNPNAQLVGICLNTSALSEEDAAQLCQDWSDKYQVPVTDPVRFGVDAVADRLLTI</sequence>
<dbReference type="InterPro" id="IPR035086">
    <property type="entry name" value="DgcN-like_C"/>
</dbReference>
<organism evidence="3">
    <name type="scientific">Vibrio alginolyticus</name>
    <dbReference type="NCBI Taxonomy" id="663"/>
    <lineage>
        <taxon>Bacteria</taxon>
        <taxon>Pseudomonadati</taxon>
        <taxon>Pseudomonadota</taxon>
        <taxon>Gammaproteobacteria</taxon>
        <taxon>Vibrionales</taxon>
        <taxon>Vibrionaceae</taxon>
        <taxon>Vibrio</taxon>
    </lineage>
</organism>
<dbReference type="InterPro" id="IPR035402">
    <property type="entry name" value="DgcN-like_N"/>
</dbReference>
<reference evidence="3" key="1">
    <citation type="submission" date="2016-10" db="EMBL/GenBank/DDBJ databases">
        <title>The High Quality Genome of Vibrio alginolyticus K01M1.</title>
        <authorList>
            <person name="Wendling C."/>
            <person name="Chibani C.M."/>
            <person name="Hertel R."/>
            <person name="Sproer C."/>
            <person name="Bunk B."/>
            <person name="Overmann J."/>
            <person name="Roth O."/>
            <person name="Liesegang H."/>
        </authorList>
    </citation>
    <scope>NUCLEOTIDE SEQUENCE</scope>
    <source>
        <strain evidence="3">K05K4</strain>
    </source>
</reference>
<accession>A0A1W6U017</accession>
<dbReference type="Pfam" id="PF17396">
    <property type="entry name" value="DUF1611_N"/>
    <property type="match status" value="1"/>
</dbReference>
<evidence type="ECO:0000259" key="2">
    <source>
        <dbReference type="Pfam" id="PF17396"/>
    </source>
</evidence>
<dbReference type="Gene3D" id="3.40.50.720">
    <property type="entry name" value="NAD(P)-binding Rossmann-like Domain"/>
    <property type="match status" value="1"/>
</dbReference>
<protein>
    <recommendedName>
        <fullName evidence="4">EBNA-1 nuclear protein</fullName>
    </recommendedName>
</protein>
<dbReference type="InterPro" id="IPR011669">
    <property type="entry name" value="DgcN-like"/>
</dbReference>
<dbReference type="EMBL" id="CP017903">
    <property type="protein sequence ID" value="ARP21340.1"/>
    <property type="molecule type" value="Genomic_DNA"/>
</dbReference>
<feature type="domain" description="D-glutamate N-acetyltransferase-like N-terminal" evidence="2">
    <location>
        <begin position="51"/>
        <end position="124"/>
    </location>
</feature>
<dbReference type="Pfam" id="PF07755">
    <property type="entry name" value="DUF1611"/>
    <property type="match status" value="1"/>
</dbReference>
<dbReference type="Gene3D" id="3.40.50.300">
    <property type="entry name" value="P-loop containing nucleotide triphosphate hydrolases"/>
    <property type="match status" value="1"/>
</dbReference>
<dbReference type="SUPFAM" id="SSF52540">
    <property type="entry name" value="P-loop containing nucleoside triphosphate hydrolases"/>
    <property type="match status" value="1"/>
</dbReference>